<reference evidence="4 5" key="1">
    <citation type="journal article" date="2018" name="MBio">
        <title>Comparative Genomics Reveals the Core Gene Toolbox for the Fungus-Insect Symbiosis.</title>
        <authorList>
            <person name="Wang Y."/>
            <person name="Stata M."/>
            <person name="Wang W."/>
            <person name="Stajich J.E."/>
            <person name="White M.M."/>
            <person name="Moncalvo J.M."/>
        </authorList>
    </citation>
    <scope>NUCLEOTIDE SEQUENCE [LARGE SCALE GENOMIC DNA]</scope>
    <source>
        <strain evidence="4 5">AUS-126-30</strain>
    </source>
</reference>
<feature type="region of interest" description="Disordered" evidence="2">
    <location>
        <begin position="172"/>
        <end position="213"/>
    </location>
</feature>
<feature type="compositionally biased region" description="Acidic residues" evidence="2">
    <location>
        <begin position="1"/>
        <end position="14"/>
    </location>
</feature>
<proteinExistence type="predicted"/>
<organism evidence="4 5">
    <name type="scientific">Smittium angustum</name>
    <dbReference type="NCBI Taxonomy" id="133377"/>
    <lineage>
        <taxon>Eukaryota</taxon>
        <taxon>Fungi</taxon>
        <taxon>Fungi incertae sedis</taxon>
        <taxon>Zoopagomycota</taxon>
        <taxon>Kickxellomycotina</taxon>
        <taxon>Harpellomycetes</taxon>
        <taxon>Harpellales</taxon>
        <taxon>Legeriomycetaceae</taxon>
        <taxon>Smittium</taxon>
    </lineage>
</organism>
<dbReference type="AlphaFoldDB" id="A0A2U1JA49"/>
<feature type="region of interest" description="Disordered" evidence="2">
    <location>
        <begin position="1"/>
        <end position="140"/>
    </location>
</feature>
<dbReference type="GO" id="GO:0045053">
    <property type="term" value="P:protein retention in Golgi apparatus"/>
    <property type="evidence" value="ECO:0007669"/>
    <property type="project" value="TreeGrafter"/>
</dbReference>
<feature type="domain" description="PX" evidence="3">
    <location>
        <begin position="277"/>
        <end position="394"/>
    </location>
</feature>
<evidence type="ECO:0000313" key="4">
    <source>
        <dbReference type="EMBL" id="PWA01889.1"/>
    </source>
</evidence>
<feature type="compositionally biased region" description="Low complexity" evidence="2">
    <location>
        <begin position="183"/>
        <end position="206"/>
    </location>
</feature>
<keyword evidence="5" id="KW-1185">Reference proteome</keyword>
<dbReference type="Gene3D" id="3.30.1520.10">
    <property type="entry name" value="Phox-like domain"/>
    <property type="match status" value="1"/>
</dbReference>
<dbReference type="SUPFAM" id="SSF64268">
    <property type="entry name" value="PX domain"/>
    <property type="match status" value="1"/>
</dbReference>
<dbReference type="PROSITE" id="PS50195">
    <property type="entry name" value="PX"/>
    <property type="match status" value="1"/>
</dbReference>
<dbReference type="InterPro" id="IPR036871">
    <property type="entry name" value="PX_dom_sf"/>
</dbReference>
<feature type="coiled-coil region" evidence="1">
    <location>
        <begin position="489"/>
        <end position="516"/>
    </location>
</feature>
<feature type="compositionally biased region" description="Polar residues" evidence="2">
    <location>
        <begin position="22"/>
        <end position="65"/>
    </location>
</feature>
<dbReference type="InterPro" id="IPR001683">
    <property type="entry name" value="PX_dom"/>
</dbReference>
<dbReference type="GO" id="GO:0042147">
    <property type="term" value="P:retrograde transport, endosome to Golgi"/>
    <property type="evidence" value="ECO:0007669"/>
    <property type="project" value="TreeGrafter"/>
</dbReference>
<dbReference type="PANTHER" id="PTHR10555:SF170">
    <property type="entry name" value="FI18122P1"/>
    <property type="match status" value="1"/>
</dbReference>
<dbReference type="Gene3D" id="1.20.1270.60">
    <property type="entry name" value="Arfaptin homology (AH) domain/BAR domain"/>
    <property type="match status" value="1"/>
</dbReference>
<dbReference type="InterPro" id="IPR015404">
    <property type="entry name" value="Vps5_C"/>
</dbReference>
<dbReference type="InterPro" id="IPR027267">
    <property type="entry name" value="AH/BAR_dom_sf"/>
</dbReference>
<evidence type="ECO:0000256" key="1">
    <source>
        <dbReference type="SAM" id="Coils"/>
    </source>
</evidence>
<evidence type="ECO:0000256" key="2">
    <source>
        <dbReference type="SAM" id="MobiDB-lite"/>
    </source>
</evidence>
<dbReference type="SMART" id="SM00312">
    <property type="entry name" value="PX"/>
    <property type="match status" value="1"/>
</dbReference>
<dbReference type="GO" id="GO:0005768">
    <property type="term" value="C:endosome"/>
    <property type="evidence" value="ECO:0007669"/>
    <property type="project" value="TreeGrafter"/>
</dbReference>
<keyword evidence="1" id="KW-0175">Coiled coil</keyword>
<name>A0A2U1JA49_SMIAN</name>
<dbReference type="EMBL" id="MBFU01000124">
    <property type="protein sequence ID" value="PWA01889.1"/>
    <property type="molecule type" value="Genomic_DNA"/>
</dbReference>
<dbReference type="Pfam" id="PF00787">
    <property type="entry name" value="PX"/>
    <property type="match status" value="1"/>
</dbReference>
<feature type="region of interest" description="Disordered" evidence="2">
    <location>
        <begin position="228"/>
        <end position="256"/>
    </location>
</feature>
<protein>
    <recommendedName>
        <fullName evidence="3">PX domain-containing protein</fullName>
    </recommendedName>
</protein>
<evidence type="ECO:0000313" key="5">
    <source>
        <dbReference type="Proteomes" id="UP000245591"/>
    </source>
</evidence>
<dbReference type="GO" id="GO:0005829">
    <property type="term" value="C:cytosol"/>
    <property type="evidence" value="ECO:0007669"/>
    <property type="project" value="GOC"/>
</dbReference>
<dbReference type="GO" id="GO:0035091">
    <property type="term" value="F:phosphatidylinositol binding"/>
    <property type="evidence" value="ECO:0007669"/>
    <property type="project" value="InterPro"/>
</dbReference>
<comment type="caution">
    <text evidence="4">The sequence shown here is derived from an EMBL/GenBank/DDBJ whole genome shotgun (WGS) entry which is preliminary data.</text>
</comment>
<feature type="region of interest" description="Disordered" evidence="2">
    <location>
        <begin position="148"/>
        <end position="167"/>
    </location>
</feature>
<gene>
    <name evidence="4" type="ORF">BB558_002011</name>
</gene>
<dbReference type="Proteomes" id="UP000245591">
    <property type="component" value="Unassembled WGS sequence"/>
</dbReference>
<accession>A0A2U1JA49</accession>
<feature type="compositionally biased region" description="Basic and acidic residues" evidence="2">
    <location>
        <begin position="68"/>
        <end position="94"/>
    </location>
</feature>
<sequence length="624" mass="71769">MFDDNLDDVIDPFADESVHWKNLSQTPRKSQEQQKPSFENENATSSDRTAEWNPSLNQEHFQNPLSETRSRSSWESSQDDKTADNIRKSIEVTEKQSINAEPPMIKKEENPDENGSVESSPKISVGGKKQAREQRPLLFRRNMNRTRVLLSGSNSNEKSTFIDPLSENVAKQNSLSPTLGKGSPNQHSNNSPNPNNNFPAPINSSNLPTTYKKPETPKLYQKLMASTLESNDPSDYDTRNRGSYPNSDSDSQIPKVQLTKDDILDENETQPENQEIPEMKITVSEPIKISDSLSSHTVYKISTRTNSSLFKRNEFVVRRRYRDFEWLYQQLYYENPGVIIPPIPEKQSFGRFEQDFIENRRIGLQTHLDRVSTHHLLYKSKSFIIFLQSEEFALESKTITESRKDQINISSGFGDIFGSSKYLTRNDTFADKLKDLELLEVQLKSLLKSLEASNKQRDEISLAHFELGEALLAISNAESHFANSEFMDLSGVLSEISTMQQRLRQLQKKIAKNTSTYFCNIAEEYIRTINSAKNTFLTRVKAHTKWKTMSDETEKRKRLLNQHLTKTSKLQNQQPSSQATISALERSKQLKNEVQWYEIQENKLKVDFESISGLLQEELERNTR</sequence>
<dbReference type="PANTHER" id="PTHR10555">
    <property type="entry name" value="SORTING NEXIN"/>
    <property type="match status" value="1"/>
</dbReference>
<dbReference type="Pfam" id="PF09325">
    <property type="entry name" value="Vps5"/>
    <property type="match status" value="1"/>
</dbReference>
<evidence type="ECO:0000259" key="3">
    <source>
        <dbReference type="PROSITE" id="PS50195"/>
    </source>
</evidence>
<feature type="compositionally biased region" description="Polar residues" evidence="2">
    <location>
        <begin position="241"/>
        <end position="254"/>
    </location>
</feature>